<evidence type="ECO:0000256" key="1">
    <source>
        <dbReference type="ARBA" id="ARBA00022723"/>
    </source>
</evidence>
<keyword evidence="5" id="KW-0326">Glycosidase</keyword>
<reference evidence="5 6" key="1">
    <citation type="submission" date="2014-03" db="EMBL/GenBank/DDBJ databases">
        <title>Genomics of Bifidobacteria.</title>
        <authorList>
            <person name="Ventura M."/>
            <person name="Milani C."/>
            <person name="Lugli G.A."/>
        </authorList>
    </citation>
    <scope>NUCLEOTIDE SEQUENCE [LARGE SCALE GENOMIC DNA]</scope>
    <source>
        <strain evidence="5 6">DSM 22767</strain>
    </source>
</reference>
<dbReference type="PANTHER" id="PTHR10587:SF133">
    <property type="entry name" value="CHITIN DEACETYLASE 1-RELATED"/>
    <property type="match status" value="1"/>
</dbReference>
<organism evidence="5 6">
    <name type="scientific">Bifidobacterium bohemicum DSM 22767</name>
    <dbReference type="NCBI Taxonomy" id="1437606"/>
    <lineage>
        <taxon>Bacteria</taxon>
        <taxon>Bacillati</taxon>
        <taxon>Actinomycetota</taxon>
        <taxon>Actinomycetes</taxon>
        <taxon>Bifidobacteriales</taxon>
        <taxon>Bifidobacteriaceae</taxon>
        <taxon>Bifidobacterium</taxon>
    </lineage>
</organism>
<feature type="domain" description="NodB homology" evidence="4">
    <location>
        <begin position="263"/>
        <end position="442"/>
    </location>
</feature>
<dbReference type="InterPro" id="IPR002509">
    <property type="entry name" value="NODB_dom"/>
</dbReference>
<dbReference type="Pfam" id="PF01522">
    <property type="entry name" value="Polysacc_deac_1"/>
    <property type="match status" value="1"/>
</dbReference>
<sequence>MLDGLGDAPVAGVGNGGGGRNAIRARHGLTGDYGGGARVLRKVLVTLVVATVALCMGGWSCFQWWSHWRRIPVNVNGETRMVRVDATLGELAKSTGNFGAKPGRLLSLSGRVLDKVGGGPVRYSLNGHLISISDGSADGAKNAGKDVENTARSRPVANRDSGRQASMAIPDSLYSMNLTENATITAENGKDVTEGHDVKRAEIPYGVAMNGHGVIQKLRKQGKPGVSETWTGKISGEKVDKGIVEQPQDVVVDTFSPQPSGRKVIALTFDDGPSKFSGSILDELKAKNVKATFFDVGRNAAGQPQMEQRMVAEGHQVASHSNTHPDMKRLNTNDLRTDIIQGFANIRAASGVTTKVVRAPYGNFGAEQWREVSDLVDANVIWTIDTADWKLPGAQSIRDAVLSKASNGAVVLMHDGGGDRSEDVQALPSIIDGLKAQGFEFVTIDELIAMNGR</sequence>
<evidence type="ECO:0000256" key="3">
    <source>
        <dbReference type="SAM" id="MobiDB-lite"/>
    </source>
</evidence>
<dbReference type="Proteomes" id="UP000029096">
    <property type="component" value="Unassembled WGS sequence"/>
</dbReference>
<dbReference type="CDD" id="cd10917">
    <property type="entry name" value="CE4_NodB_like_6s_7s"/>
    <property type="match status" value="1"/>
</dbReference>
<keyword evidence="2 5" id="KW-0378">Hydrolase</keyword>
<dbReference type="EC" id="3.2.1.8" evidence="5"/>
<dbReference type="STRING" id="1437606.BBOH_0677"/>
<dbReference type="InterPro" id="IPR011330">
    <property type="entry name" value="Glyco_hydro/deAcase_b/a-brl"/>
</dbReference>
<comment type="caution">
    <text evidence="5">The sequence shown here is derived from an EMBL/GenBank/DDBJ whole genome shotgun (WGS) entry which is preliminary data.</text>
</comment>
<feature type="region of interest" description="Disordered" evidence="3">
    <location>
        <begin position="137"/>
        <end position="168"/>
    </location>
</feature>
<dbReference type="GO" id="GO:0016020">
    <property type="term" value="C:membrane"/>
    <property type="evidence" value="ECO:0007669"/>
    <property type="project" value="TreeGrafter"/>
</dbReference>
<dbReference type="SUPFAM" id="SSF88713">
    <property type="entry name" value="Glycoside hydrolase/deacetylase"/>
    <property type="match status" value="1"/>
</dbReference>
<dbReference type="GO" id="GO:0031176">
    <property type="term" value="F:endo-1,4-beta-xylanase activity"/>
    <property type="evidence" value="ECO:0007669"/>
    <property type="project" value="UniProtKB-EC"/>
</dbReference>
<keyword evidence="1" id="KW-0479">Metal-binding</keyword>
<dbReference type="GO" id="GO:0016810">
    <property type="term" value="F:hydrolase activity, acting on carbon-nitrogen (but not peptide) bonds"/>
    <property type="evidence" value="ECO:0007669"/>
    <property type="project" value="InterPro"/>
</dbReference>
<dbReference type="Gene3D" id="3.20.20.370">
    <property type="entry name" value="Glycoside hydrolase/deacetylase"/>
    <property type="match status" value="1"/>
</dbReference>
<accession>A0A086ZH73</accession>
<evidence type="ECO:0000259" key="4">
    <source>
        <dbReference type="PROSITE" id="PS51677"/>
    </source>
</evidence>
<keyword evidence="6" id="KW-1185">Reference proteome</keyword>
<dbReference type="eggNOG" id="COG0726">
    <property type="taxonomic scope" value="Bacteria"/>
</dbReference>
<dbReference type="PANTHER" id="PTHR10587">
    <property type="entry name" value="GLYCOSYL TRANSFERASE-RELATED"/>
    <property type="match status" value="1"/>
</dbReference>
<protein>
    <submittedName>
        <fullName evidence="5">Peptidoglycan N-acetylglucosamine deacetylase A</fullName>
        <ecNumber evidence="5">3.2.1.8</ecNumber>
    </submittedName>
</protein>
<name>A0A086ZH73_9BIFI</name>
<dbReference type="GO" id="GO:0005975">
    <property type="term" value="P:carbohydrate metabolic process"/>
    <property type="evidence" value="ECO:0007669"/>
    <property type="project" value="InterPro"/>
</dbReference>
<proteinExistence type="predicted"/>
<dbReference type="PROSITE" id="PS51677">
    <property type="entry name" value="NODB"/>
    <property type="match status" value="1"/>
</dbReference>
<evidence type="ECO:0000313" key="5">
    <source>
        <dbReference type="EMBL" id="KFI45873.1"/>
    </source>
</evidence>
<dbReference type="GO" id="GO:0046872">
    <property type="term" value="F:metal ion binding"/>
    <property type="evidence" value="ECO:0007669"/>
    <property type="project" value="UniProtKB-KW"/>
</dbReference>
<dbReference type="EMBL" id="JGYP01000002">
    <property type="protein sequence ID" value="KFI45873.1"/>
    <property type="molecule type" value="Genomic_DNA"/>
</dbReference>
<dbReference type="AlphaFoldDB" id="A0A086ZH73"/>
<evidence type="ECO:0000256" key="2">
    <source>
        <dbReference type="ARBA" id="ARBA00022801"/>
    </source>
</evidence>
<dbReference type="InterPro" id="IPR050248">
    <property type="entry name" value="Polysacc_deacetylase_ArnD"/>
</dbReference>
<gene>
    <name evidence="5" type="ORF">BBOH_0677</name>
</gene>
<evidence type="ECO:0000313" key="6">
    <source>
        <dbReference type="Proteomes" id="UP000029096"/>
    </source>
</evidence>